<evidence type="ECO:0000259" key="1">
    <source>
        <dbReference type="Pfam" id="PF13453"/>
    </source>
</evidence>
<name>A0ABR6YDQ1_9BURK</name>
<accession>A0ABR6YDQ1</accession>
<gene>
    <name evidence="2" type="ORF">H8K55_13775</name>
</gene>
<evidence type="ECO:0000313" key="3">
    <source>
        <dbReference type="Proteomes" id="UP000624279"/>
    </source>
</evidence>
<protein>
    <submittedName>
        <fullName evidence="2">Zf-TFIIB domain-containing protein</fullName>
    </submittedName>
</protein>
<organism evidence="2 3">
    <name type="scientific">Undibacterium flavidum</name>
    <dbReference type="NCBI Taxonomy" id="2762297"/>
    <lineage>
        <taxon>Bacteria</taxon>
        <taxon>Pseudomonadati</taxon>
        <taxon>Pseudomonadota</taxon>
        <taxon>Betaproteobacteria</taxon>
        <taxon>Burkholderiales</taxon>
        <taxon>Oxalobacteraceae</taxon>
        <taxon>Undibacterium</taxon>
    </lineage>
</organism>
<keyword evidence="3" id="KW-1185">Reference proteome</keyword>
<dbReference type="Proteomes" id="UP000624279">
    <property type="component" value="Unassembled WGS sequence"/>
</dbReference>
<evidence type="ECO:0000313" key="2">
    <source>
        <dbReference type="EMBL" id="MBC3874654.1"/>
    </source>
</evidence>
<dbReference type="EMBL" id="JACOGA010000012">
    <property type="protein sequence ID" value="MBC3874654.1"/>
    <property type="molecule type" value="Genomic_DNA"/>
</dbReference>
<dbReference type="Pfam" id="PF13453">
    <property type="entry name" value="Zn_ribbon_TFIIB"/>
    <property type="match status" value="1"/>
</dbReference>
<reference evidence="2 3" key="1">
    <citation type="submission" date="2020-08" db="EMBL/GenBank/DDBJ databases">
        <title>Novel species isolated from subtropical streams in China.</title>
        <authorList>
            <person name="Lu H."/>
        </authorList>
    </citation>
    <scope>NUCLEOTIDE SEQUENCE [LARGE SCALE GENOMIC DNA]</scope>
    <source>
        <strain evidence="2 3">LX15W</strain>
    </source>
</reference>
<sequence>MRCPIDHSDLYEKTFSDALTHRCASCHGVFLPGKLFRDVMAQAAMRAHQAANSKTIEVSKHQRFCPANCRAMMTLTVKGIEIEVCPDCMGIWLDSGELEKMILQYGMPGKQALDKIGTNLGEVKQQANKDANKGNFVENVDVFDVVEIAADLLNIFN</sequence>
<feature type="domain" description="Transcription factor zinc-finger" evidence="1">
    <location>
        <begin position="65"/>
        <end position="102"/>
    </location>
</feature>
<comment type="caution">
    <text evidence="2">The sequence shown here is derived from an EMBL/GenBank/DDBJ whole genome shotgun (WGS) entry which is preliminary data.</text>
</comment>
<dbReference type="InterPro" id="IPR027392">
    <property type="entry name" value="TF_Znf"/>
</dbReference>
<dbReference type="RefSeq" id="WP_186942640.1">
    <property type="nucleotide sequence ID" value="NZ_JACOGA010000012.1"/>
</dbReference>
<proteinExistence type="predicted"/>